<dbReference type="STRING" id="1328759.A0A5C2S6L0"/>
<keyword evidence="1" id="KW-0812">Transmembrane</keyword>
<feature type="transmembrane region" description="Helical" evidence="1">
    <location>
        <begin position="157"/>
        <end position="180"/>
    </location>
</feature>
<sequence length="303" mass="34647">MDLVILTRKFNLAARTLFLYEYLLTLDLEVEYFWRSRLTRATALYFANRYCNVFLSITNVIELVFRTESDLACEILEMTLAAEVVTAQLLLLAFSILRVHAVTDRNWWYTMGVLVVAMVSPAILTYISANSYGQAVPPPVHACAMAFKLSFPEYDRLIIVARLGIIFCDLFVILFIMRVVGIPWMRPRIQSREAPVTVSLLRNSIVLLLLNTAQITVSALHIKVQIPRLTFHFFTRMTSIFITRMLTSLREADRSLDDDFLSLFVHADIQNVETFALREFSTLRFGSTTRSTVTNSSTVMTSL</sequence>
<dbReference type="EMBL" id="ML122270">
    <property type="protein sequence ID" value="RPD59340.1"/>
    <property type="molecule type" value="Genomic_DNA"/>
</dbReference>
<keyword evidence="1" id="KW-0472">Membrane</keyword>
<evidence type="ECO:0000313" key="4">
    <source>
        <dbReference type="Proteomes" id="UP000313359"/>
    </source>
</evidence>
<accession>A0A5C2S6L0</accession>
<feature type="domain" description="DUF6533" evidence="2">
    <location>
        <begin position="11"/>
        <end position="51"/>
    </location>
</feature>
<feature type="transmembrane region" description="Helical" evidence="1">
    <location>
        <begin position="107"/>
        <end position="127"/>
    </location>
</feature>
<feature type="transmembrane region" description="Helical" evidence="1">
    <location>
        <begin position="200"/>
        <end position="222"/>
    </location>
</feature>
<evidence type="ECO:0000256" key="1">
    <source>
        <dbReference type="SAM" id="Phobius"/>
    </source>
</evidence>
<organism evidence="3 4">
    <name type="scientific">Lentinus tigrinus ALCF2SS1-6</name>
    <dbReference type="NCBI Taxonomy" id="1328759"/>
    <lineage>
        <taxon>Eukaryota</taxon>
        <taxon>Fungi</taxon>
        <taxon>Dikarya</taxon>
        <taxon>Basidiomycota</taxon>
        <taxon>Agaricomycotina</taxon>
        <taxon>Agaricomycetes</taxon>
        <taxon>Polyporales</taxon>
        <taxon>Polyporaceae</taxon>
        <taxon>Lentinus</taxon>
    </lineage>
</organism>
<reference evidence="3" key="1">
    <citation type="journal article" date="2018" name="Genome Biol. Evol.">
        <title>Genomics and development of Lentinus tigrinus, a white-rot wood-decaying mushroom with dimorphic fruiting bodies.</title>
        <authorList>
            <person name="Wu B."/>
            <person name="Xu Z."/>
            <person name="Knudson A."/>
            <person name="Carlson A."/>
            <person name="Chen N."/>
            <person name="Kovaka S."/>
            <person name="LaButti K."/>
            <person name="Lipzen A."/>
            <person name="Pennachio C."/>
            <person name="Riley R."/>
            <person name="Schakwitz W."/>
            <person name="Umezawa K."/>
            <person name="Ohm R.A."/>
            <person name="Grigoriev I.V."/>
            <person name="Nagy L.G."/>
            <person name="Gibbons J."/>
            <person name="Hibbett D."/>
        </authorList>
    </citation>
    <scope>NUCLEOTIDE SEQUENCE [LARGE SCALE GENOMIC DNA]</scope>
    <source>
        <strain evidence="3">ALCF2SS1-6</strain>
    </source>
</reference>
<dbReference type="Proteomes" id="UP000313359">
    <property type="component" value="Unassembled WGS sequence"/>
</dbReference>
<gene>
    <name evidence="3" type="ORF">L227DRAFT_576190</name>
</gene>
<feature type="transmembrane region" description="Helical" evidence="1">
    <location>
        <begin position="80"/>
        <end position="101"/>
    </location>
</feature>
<evidence type="ECO:0000259" key="2">
    <source>
        <dbReference type="Pfam" id="PF20151"/>
    </source>
</evidence>
<evidence type="ECO:0000313" key="3">
    <source>
        <dbReference type="EMBL" id="RPD59340.1"/>
    </source>
</evidence>
<dbReference type="OrthoDB" id="2757127at2759"/>
<keyword evidence="1" id="KW-1133">Transmembrane helix</keyword>
<keyword evidence="4" id="KW-1185">Reference proteome</keyword>
<protein>
    <recommendedName>
        <fullName evidence="2">DUF6533 domain-containing protein</fullName>
    </recommendedName>
</protein>
<name>A0A5C2S6L0_9APHY</name>
<dbReference type="Pfam" id="PF20151">
    <property type="entry name" value="DUF6533"/>
    <property type="match status" value="1"/>
</dbReference>
<proteinExistence type="predicted"/>
<dbReference type="InterPro" id="IPR045340">
    <property type="entry name" value="DUF6533"/>
</dbReference>
<dbReference type="AlphaFoldDB" id="A0A5C2S6L0"/>